<name>A0A445DSU2_ARAHY</name>
<reference evidence="1 2" key="1">
    <citation type="submission" date="2019-01" db="EMBL/GenBank/DDBJ databases">
        <title>Sequencing of cultivated peanut Arachis hypogaea provides insights into genome evolution and oil improvement.</title>
        <authorList>
            <person name="Chen X."/>
        </authorList>
    </citation>
    <scope>NUCLEOTIDE SEQUENCE [LARGE SCALE GENOMIC DNA]</scope>
    <source>
        <strain evidence="2">cv. Fuhuasheng</strain>
        <tissue evidence="1">Leaves</tissue>
    </source>
</reference>
<evidence type="ECO:0000313" key="1">
    <source>
        <dbReference type="EMBL" id="RYR66246.1"/>
    </source>
</evidence>
<keyword evidence="2" id="KW-1185">Reference proteome</keyword>
<dbReference type="AlphaFoldDB" id="A0A445DSU2"/>
<organism evidence="1 2">
    <name type="scientific">Arachis hypogaea</name>
    <name type="common">Peanut</name>
    <dbReference type="NCBI Taxonomy" id="3818"/>
    <lineage>
        <taxon>Eukaryota</taxon>
        <taxon>Viridiplantae</taxon>
        <taxon>Streptophyta</taxon>
        <taxon>Embryophyta</taxon>
        <taxon>Tracheophyta</taxon>
        <taxon>Spermatophyta</taxon>
        <taxon>Magnoliopsida</taxon>
        <taxon>eudicotyledons</taxon>
        <taxon>Gunneridae</taxon>
        <taxon>Pentapetalae</taxon>
        <taxon>rosids</taxon>
        <taxon>fabids</taxon>
        <taxon>Fabales</taxon>
        <taxon>Fabaceae</taxon>
        <taxon>Papilionoideae</taxon>
        <taxon>50 kb inversion clade</taxon>
        <taxon>dalbergioids sensu lato</taxon>
        <taxon>Dalbergieae</taxon>
        <taxon>Pterocarpus clade</taxon>
        <taxon>Arachis</taxon>
    </lineage>
</organism>
<protein>
    <submittedName>
        <fullName evidence="1">Uncharacterized protein</fullName>
    </submittedName>
</protein>
<proteinExistence type="predicted"/>
<evidence type="ECO:0000313" key="2">
    <source>
        <dbReference type="Proteomes" id="UP000289738"/>
    </source>
</evidence>
<accession>A0A445DSU2</accession>
<dbReference type="Proteomes" id="UP000289738">
    <property type="component" value="Chromosome A03"/>
</dbReference>
<dbReference type="EMBL" id="SDMP01000003">
    <property type="protein sequence ID" value="RYR66246.1"/>
    <property type="molecule type" value="Genomic_DNA"/>
</dbReference>
<gene>
    <name evidence="1" type="ORF">Ahy_A03g012226</name>
</gene>
<comment type="caution">
    <text evidence="1">The sequence shown here is derived from an EMBL/GenBank/DDBJ whole genome shotgun (WGS) entry which is preliminary data.</text>
</comment>
<sequence length="69" mass="8773">MIKRVFHYKDDAGKKIKCKIMQRIGKNWKDIRHNLYHKCYKETRTFEENIKHHPSRIEENIWKWLLEYR</sequence>